<evidence type="ECO:0000313" key="2">
    <source>
        <dbReference type="EMBL" id="KAL2868334.1"/>
    </source>
</evidence>
<name>A0ABR4LVW7_9EURO</name>
<dbReference type="RefSeq" id="XP_070887313.1">
    <property type="nucleotide sequence ID" value="XM_071035142.1"/>
</dbReference>
<sequence>MNWTGQAIFSPAPSPPSPFCLKFPRSAGRGEEILVFPSQLRAHTENGDRTVGVGVWGRGWEKRHFFQSKQVMGGTVVTGGLNKFPASLFKFSSAVTSWREAPGGWSASESLRLLHLARCIGQQGVTSGLSPPCPSSSQLSLSLSHHQDL</sequence>
<dbReference type="Proteomes" id="UP001610432">
    <property type="component" value="Unassembled WGS sequence"/>
</dbReference>
<dbReference type="GeneID" id="98150214"/>
<keyword evidence="3" id="KW-1185">Reference proteome</keyword>
<accession>A0ABR4LVW7</accession>
<organism evidence="2 3">
    <name type="scientific">Aspergillus lucknowensis</name>
    <dbReference type="NCBI Taxonomy" id="176173"/>
    <lineage>
        <taxon>Eukaryota</taxon>
        <taxon>Fungi</taxon>
        <taxon>Dikarya</taxon>
        <taxon>Ascomycota</taxon>
        <taxon>Pezizomycotina</taxon>
        <taxon>Eurotiomycetes</taxon>
        <taxon>Eurotiomycetidae</taxon>
        <taxon>Eurotiales</taxon>
        <taxon>Aspergillaceae</taxon>
        <taxon>Aspergillus</taxon>
        <taxon>Aspergillus subgen. Nidulantes</taxon>
    </lineage>
</organism>
<gene>
    <name evidence="2" type="ORF">BJX67DRAFT_54286</name>
</gene>
<comment type="caution">
    <text evidence="2">The sequence shown here is derived from an EMBL/GenBank/DDBJ whole genome shotgun (WGS) entry which is preliminary data.</text>
</comment>
<feature type="region of interest" description="Disordered" evidence="1">
    <location>
        <begin position="129"/>
        <end position="149"/>
    </location>
</feature>
<reference evidence="2 3" key="1">
    <citation type="submission" date="2024-07" db="EMBL/GenBank/DDBJ databases">
        <title>Section-level genome sequencing and comparative genomics of Aspergillus sections Usti and Cavernicolus.</title>
        <authorList>
            <consortium name="Lawrence Berkeley National Laboratory"/>
            <person name="Nybo J.L."/>
            <person name="Vesth T.C."/>
            <person name="Theobald S."/>
            <person name="Frisvad J.C."/>
            <person name="Larsen T.O."/>
            <person name="Kjaerboelling I."/>
            <person name="Rothschild-Mancinelli K."/>
            <person name="Lyhne E.K."/>
            <person name="Kogle M.E."/>
            <person name="Barry K."/>
            <person name="Clum A."/>
            <person name="Na H."/>
            <person name="Ledsgaard L."/>
            <person name="Lin J."/>
            <person name="Lipzen A."/>
            <person name="Kuo A."/>
            <person name="Riley R."/>
            <person name="Mondo S."/>
            <person name="Labutti K."/>
            <person name="Haridas S."/>
            <person name="Pangalinan J."/>
            <person name="Salamov A.A."/>
            <person name="Simmons B.A."/>
            <person name="Magnuson J.K."/>
            <person name="Chen J."/>
            <person name="Drula E."/>
            <person name="Henrissat B."/>
            <person name="Wiebenga A."/>
            <person name="Lubbers R.J."/>
            <person name="Gomes A.C."/>
            <person name="Macurrencykelacurrency M.R."/>
            <person name="Stajich J."/>
            <person name="Grigoriev I.V."/>
            <person name="Mortensen U.H."/>
            <person name="De Vries R.P."/>
            <person name="Baker S.E."/>
            <person name="Andersen M.R."/>
        </authorList>
    </citation>
    <scope>NUCLEOTIDE SEQUENCE [LARGE SCALE GENOMIC DNA]</scope>
    <source>
        <strain evidence="2 3">CBS 449.75</strain>
    </source>
</reference>
<evidence type="ECO:0000313" key="3">
    <source>
        <dbReference type="Proteomes" id="UP001610432"/>
    </source>
</evidence>
<evidence type="ECO:0000256" key="1">
    <source>
        <dbReference type="SAM" id="MobiDB-lite"/>
    </source>
</evidence>
<protein>
    <submittedName>
        <fullName evidence="2">Uncharacterized protein</fullName>
    </submittedName>
</protein>
<dbReference type="EMBL" id="JBFXLQ010000014">
    <property type="protein sequence ID" value="KAL2868334.1"/>
    <property type="molecule type" value="Genomic_DNA"/>
</dbReference>
<proteinExistence type="predicted"/>